<organism evidence="2 3">
    <name type="scientific">Symbiodinium necroappetens</name>
    <dbReference type="NCBI Taxonomy" id="1628268"/>
    <lineage>
        <taxon>Eukaryota</taxon>
        <taxon>Sar</taxon>
        <taxon>Alveolata</taxon>
        <taxon>Dinophyceae</taxon>
        <taxon>Suessiales</taxon>
        <taxon>Symbiodiniaceae</taxon>
        <taxon>Symbiodinium</taxon>
    </lineage>
</organism>
<dbReference type="AlphaFoldDB" id="A0A812ZVG9"/>
<keyword evidence="3" id="KW-1185">Reference proteome</keyword>
<dbReference type="OrthoDB" id="448364at2759"/>
<evidence type="ECO:0000313" key="3">
    <source>
        <dbReference type="Proteomes" id="UP000601435"/>
    </source>
</evidence>
<feature type="region of interest" description="Disordered" evidence="1">
    <location>
        <begin position="282"/>
        <end position="305"/>
    </location>
</feature>
<name>A0A812ZVG9_9DINO</name>
<reference evidence="2" key="1">
    <citation type="submission" date="2021-02" db="EMBL/GenBank/DDBJ databases">
        <authorList>
            <person name="Dougan E. K."/>
            <person name="Rhodes N."/>
            <person name="Thang M."/>
            <person name="Chan C."/>
        </authorList>
    </citation>
    <scope>NUCLEOTIDE SEQUENCE</scope>
</reference>
<comment type="caution">
    <text evidence="2">The sequence shown here is derived from an EMBL/GenBank/DDBJ whole genome shotgun (WGS) entry which is preliminary data.</text>
</comment>
<proteinExistence type="predicted"/>
<protein>
    <submittedName>
        <fullName evidence="2">Pol protein</fullName>
    </submittedName>
</protein>
<evidence type="ECO:0000313" key="2">
    <source>
        <dbReference type="EMBL" id="CAE7841964.1"/>
    </source>
</evidence>
<dbReference type="Proteomes" id="UP000601435">
    <property type="component" value="Unassembled WGS sequence"/>
</dbReference>
<feature type="non-terminal residue" evidence="2">
    <location>
        <position position="328"/>
    </location>
</feature>
<sequence>VGGDWRPTRMARRLRTRFSVAALKEGDDGDAADIQKKIQAIGVLILALGGRQSASADKIRFGALFLTFCGGGGRPVAAAPGYAAGACRQYRQGLERGSDFPRRAEIHHVGQDRPGLADAYGRQVVLFYEEFEDVCALANNCRGMYISDPEAVYTRIKNKHLMFGESREEREVRVDGEHQALMKGKLTEHQFEKMPPHLQEEIREDRRAEGDQGAQGCRECRGQVRQRPKLPRSLLARFALSFGIVQEGREHVTWFTPGLERCESTPMGLEKGESGRFSALGELPGDSWSLANNEPGGYQDRGRSRDLRALQNRGALARADPRRHSHWT</sequence>
<gene>
    <name evidence="2" type="primary">pol</name>
    <name evidence="2" type="ORF">SNEC2469_LOCUS25578</name>
</gene>
<accession>A0A812ZVG9</accession>
<evidence type="ECO:0000256" key="1">
    <source>
        <dbReference type="SAM" id="MobiDB-lite"/>
    </source>
</evidence>
<dbReference type="EMBL" id="CAJNJA010050620">
    <property type="protein sequence ID" value="CAE7841964.1"/>
    <property type="molecule type" value="Genomic_DNA"/>
</dbReference>